<proteinExistence type="predicted"/>
<gene>
    <name evidence="1" type="ORF">SAMN04490247_3115</name>
</gene>
<dbReference type="EMBL" id="FNEV01000015">
    <property type="protein sequence ID" value="SDJ75985.1"/>
    <property type="molecule type" value="Genomic_DNA"/>
</dbReference>
<sequence length="59" mass="6623">MKDFEIKYTVTESFSEVNKGSRITEITLGEYDEQMAKKAIGSEVGVPSEHIKILKSTEV</sequence>
<reference evidence="2" key="1">
    <citation type="submission" date="2016-10" db="EMBL/GenBank/DDBJ databases">
        <authorList>
            <person name="Varghese N."/>
            <person name="Submissions S."/>
        </authorList>
    </citation>
    <scope>NUCLEOTIDE SEQUENCE [LARGE SCALE GENOMIC DNA]</scope>
    <source>
        <strain evidence="2">DSM 4771</strain>
    </source>
</reference>
<protein>
    <submittedName>
        <fullName evidence="1">Uncharacterized protein</fullName>
    </submittedName>
</protein>
<dbReference type="RefSeq" id="WP_093194768.1">
    <property type="nucleotide sequence ID" value="NZ_FNEV01000015.1"/>
</dbReference>
<keyword evidence="2" id="KW-1185">Reference proteome</keyword>
<name>A0A1G8WE68_9BACI</name>
<dbReference type="STRING" id="86666.SAMN04490247_3115"/>
<accession>A0A1G8WE68</accession>
<evidence type="ECO:0000313" key="1">
    <source>
        <dbReference type="EMBL" id="SDJ75985.1"/>
    </source>
</evidence>
<evidence type="ECO:0000313" key="2">
    <source>
        <dbReference type="Proteomes" id="UP000199225"/>
    </source>
</evidence>
<organism evidence="1 2">
    <name type="scientific">Salimicrobium halophilum</name>
    <dbReference type="NCBI Taxonomy" id="86666"/>
    <lineage>
        <taxon>Bacteria</taxon>
        <taxon>Bacillati</taxon>
        <taxon>Bacillota</taxon>
        <taxon>Bacilli</taxon>
        <taxon>Bacillales</taxon>
        <taxon>Bacillaceae</taxon>
        <taxon>Salimicrobium</taxon>
    </lineage>
</organism>
<dbReference type="Proteomes" id="UP000199225">
    <property type="component" value="Unassembled WGS sequence"/>
</dbReference>
<dbReference type="AlphaFoldDB" id="A0A1G8WE68"/>